<dbReference type="EMBL" id="JACXVP010000003">
    <property type="protein sequence ID" value="KAG5616613.1"/>
    <property type="molecule type" value="Genomic_DNA"/>
</dbReference>
<sequence length="169" mass="19658">MPAGKIIWETIVKPEFKKRGDIFVPNLILLPCLPAVQIFEDILEDDPDEGIKSVFITEDFIERSTIWMAEPRDALKNWTSAPSLVRRDIQNYKFVSPMIMTCEETKKKNMIDQHKLKGYKNSVQLDKPAKKFEQLLDEIEILNLGNSKLVREVRINARLEPFEKEALIE</sequence>
<keyword evidence="2" id="KW-1185">Reference proteome</keyword>
<dbReference type="Proteomes" id="UP000824120">
    <property type="component" value="Chromosome 3"/>
</dbReference>
<gene>
    <name evidence="1" type="ORF">H5410_016437</name>
</gene>
<evidence type="ECO:0000313" key="2">
    <source>
        <dbReference type="Proteomes" id="UP000824120"/>
    </source>
</evidence>
<organism evidence="1 2">
    <name type="scientific">Solanum commersonii</name>
    <name type="common">Commerson's wild potato</name>
    <name type="synonym">Commerson's nightshade</name>
    <dbReference type="NCBI Taxonomy" id="4109"/>
    <lineage>
        <taxon>Eukaryota</taxon>
        <taxon>Viridiplantae</taxon>
        <taxon>Streptophyta</taxon>
        <taxon>Embryophyta</taxon>
        <taxon>Tracheophyta</taxon>
        <taxon>Spermatophyta</taxon>
        <taxon>Magnoliopsida</taxon>
        <taxon>eudicotyledons</taxon>
        <taxon>Gunneridae</taxon>
        <taxon>Pentapetalae</taxon>
        <taxon>asterids</taxon>
        <taxon>lamiids</taxon>
        <taxon>Solanales</taxon>
        <taxon>Solanaceae</taxon>
        <taxon>Solanoideae</taxon>
        <taxon>Solaneae</taxon>
        <taxon>Solanum</taxon>
    </lineage>
</organism>
<evidence type="ECO:0000313" key="1">
    <source>
        <dbReference type="EMBL" id="KAG5616613.1"/>
    </source>
</evidence>
<dbReference type="AlphaFoldDB" id="A0A9J5ZW91"/>
<reference evidence="1 2" key="1">
    <citation type="submission" date="2020-09" db="EMBL/GenBank/DDBJ databases">
        <title>De no assembly of potato wild relative species, Solanum commersonii.</title>
        <authorList>
            <person name="Cho K."/>
        </authorList>
    </citation>
    <scope>NUCLEOTIDE SEQUENCE [LARGE SCALE GENOMIC DNA]</scope>
    <source>
        <strain evidence="1">LZ3.2</strain>
        <tissue evidence="1">Leaf</tissue>
    </source>
</reference>
<name>A0A9J5ZW91_SOLCO</name>
<proteinExistence type="predicted"/>
<protein>
    <submittedName>
        <fullName evidence="1">Uncharacterized protein</fullName>
    </submittedName>
</protein>
<dbReference type="OrthoDB" id="10324306at2759"/>
<accession>A0A9J5ZW91</accession>
<comment type="caution">
    <text evidence="1">The sequence shown here is derived from an EMBL/GenBank/DDBJ whole genome shotgun (WGS) entry which is preliminary data.</text>
</comment>